<gene>
    <name evidence="1" type="ORF">AVEN_213584_1</name>
</gene>
<dbReference type="Proteomes" id="UP000499080">
    <property type="component" value="Unassembled WGS sequence"/>
</dbReference>
<organism evidence="1 2">
    <name type="scientific">Araneus ventricosus</name>
    <name type="common">Orbweaver spider</name>
    <name type="synonym">Epeira ventricosa</name>
    <dbReference type="NCBI Taxonomy" id="182803"/>
    <lineage>
        <taxon>Eukaryota</taxon>
        <taxon>Metazoa</taxon>
        <taxon>Ecdysozoa</taxon>
        <taxon>Arthropoda</taxon>
        <taxon>Chelicerata</taxon>
        <taxon>Arachnida</taxon>
        <taxon>Araneae</taxon>
        <taxon>Araneomorphae</taxon>
        <taxon>Entelegynae</taxon>
        <taxon>Araneoidea</taxon>
        <taxon>Araneidae</taxon>
        <taxon>Araneus</taxon>
    </lineage>
</organism>
<dbReference type="AlphaFoldDB" id="A0A4Y2PDE5"/>
<feature type="non-terminal residue" evidence="1">
    <location>
        <position position="1"/>
    </location>
</feature>
<proteinExistence type="predicted"/>
<reference evidence="1 2" key="1">
    <citation type="journal article" date="2019" name="Sci. Rep.">
        <title>Orb-weaving spider Araneus ventricosus genome elucidates the spidroin gene catalogue.</title>
        <authorList>
            <person name="Kono N."/>
            <person name="Nakamura H."/>
            <person name="Ohtoshi R."/>
            <person name="Moran D.A.P."/>
            <person name="Shinohara A."/>
            <person name="Yoshida Y."/>
            <person name="Fujiwara M."/>
            <person name="Mori M."/>
            <person name="Tomita M."/>
            <person name="Arakawa K."/>
        </authorList>
    </citation>
    <scope>NUCLEOTIDE SEQUENCE [LARGE SCALE GENOMIC DNA]</scope>
</reference>
<keyword evidence="2" id="KW-1185">Reference proteome</keyword>
<sequence length="73" mass="8357">CRKISRRLRAEPACDSRLHFVVTGKMLSEQEHFQELEQMVVARSKIGTIGWTRIKSPRSGARACGVSEWQSLR</sequence>
<evidence type="ECO:0000313" key="2">
    <source>
        <dbReference type="Proteomes" id="UP000499080"/>
    </source>
</evidence>
<dbReference type="EMBL" id="BGPR01213947">
    <property type="protein sequence ID" value="GBN48046.1"/>
    <property type="molecule type" value="Genomic_DNA"/>
</dbReference>
<evidence type="ECO:0000313" key="1">
    <source>
        <dbReference type="EMBL" id="GBN48046.1"/>
    </source>
</evidence>
<protein>
    <submittedName>
        <fullName evidence="1">Uncharacterized protein</fullName>
    </submittedName>
</protein>
<name>A0A4Y2PDE5_ARAVE</name>
<comment type="caution">
    <text evidence="1">The sequence shown here is derived from an EMBL/GenBank/DDBJ whole genome shotgun (WGS) entry which is preliminary data.</text>
</comment>
<accession>A0A4Y2PDE5</accession>